<evidence type="ECO:0000313" key="1">
    <source>
        <dbReference type="EMBL" id="GCE36574.1"/>
    </source>
</evidence>
<dbReference type="EMBL" id="BHYM01000002">
    <property type="protein sequence ID" value="GCE36574.1"/>
    <property type="molecule type" value="Genomic_DNA"/>
</dbReference>
<proteinExistence type="predicted"/>
<dbReference type="AlphaFoldDB" id="A0A402BYZ9"/>
<name>A0A402BYZ9_RHOWR</name>
<dbReference type="Proteomes" id="UP000287519">
    <property type="component" value="Unassembled WGS sequence"/>
</dbReference>
<comment type="caution">
    <text evidence="1">The sequence shown here is derived from an EMBL/GenBank/DDBJ whole genome shotgun (WGS) entry which is preliminary data.</text>
</comment>
<organism evidence="1 2">
    <name type="scientific">Rhodococcus wratislaviensis</name>
    <name type="common">Tsukamurella wratislaviensis</name>
    <dbReference type="NCBI Taxonomy" id="44752"/>
    <lineage>
        <taxon>Bacteria</taxon>
        <taxon>Bacillati</taxon>
        <taxon>Actinomycetota</taxon>
        <taxon>Actinomycetes</taxon>
        <taxon>Mycobacteriales</taxon>
        <taxon>Nocardiaceae</taxon>
        <taxon>Rhodococcus</taxon>
    </lineage>
</organism>
<accession>A0A402BYZ9</accession>
<sequence length="38" mass="4187">MKFVFRLDAAPGGPVTRGHAFTCAVAWLTEFSQVNPYT</sequence>
<gene>
    <name evidence="1" type="ORF">Rhow_001940</name>
</gene>
<protein>
    <submittedName>
        <fullName evidence="1">Uncharacterized protein</fullName>
    </submittedName>
</protein>
<keyword evidence="2" id="KW-1185">Reference proteome</keyword>
<reference evidence="1 2" key="1">
    <citation type="submission" date="2018-11" db="EMBL/GenBank/DDBJ databases">
        <title>Microbial catabolism of amino acid.</title>
        <authorList>
            <person name="Hibi M."/>
            <person name="Ogawa J."/>
        </authorList>
    </citation>
    <scope>NUCLEOTIDE SEQUENCE [LARGE SCALE GENOMIC DNA]</scope>
    <source>
        <strain evidence="1 2">C31-06</strain>
    </source>
</reference>
<evidence type="ECO:0000313" key="2">
    <source>
        <dbReference type="Proteomes" id="UP000287519"/>
    </source>
</evidence>